<accession>A0A1X7TBJ6</accession>
<dbReference type="InParanoid" id="A0A1X7TBJ6"/>
<reference evidence="1" key="1">
    <citation type="submission" date="2017-05" db="UniProtKB">
        <authorList>
            <consortium name="EnsemblMetazoa"/>
        </authorList>
    </citation>
    <scope>IDENTIFICATION</scope>
</reference>
<name>A0A1X7TBJ6_AMPQE</name>
<protein>
    <recommendedName>
        <fullName evidence="2">DUF4219 domain-containing protein</fullName>
    </recommendedName>
</protein>
<evidence type="ECO:0008006" key="2">
    <source>
        <dbReference type="Google" id="ProtNLM"/>
    </source>
</evidence>
<evidence type="ECO:0000313" key="1">
    <source>
        <dbReference type="EnsemblMetazoa" id="Aqu2.1.11938_001"/>
    </source>
</evidence>
<dbReference type="Pfam" id="PF14223">
    <property type="entry name" value="Retrotran_gag_2"/>
    <property type="match status" value="1"/>
</dbReference>
<proteinExistence type="predicted"/>
<sequence>MAESRSLITPLSGTNYPTWKVQCKMSLMKDGVWQIVTGKERIVGEGQDGYSKYVTHRDKALATIVLSVDPLLLYLVCDPTDPAVVWETILTQFQRKTWANKMALR</sequence>
<dbReference type="EnsemblMetazoa" id="Aqu2.1.11938_001">
    <property type="protein sequence ID" value="Aqu2.1.11938_001"/>
    <property type="gene ID" value="Aqu2.1.11938"/>
</dbReference>
<organism evidence="1">
    <name type="scientific">Amphimedon queenslandica</name>
    <name type="common">Sponge</name>
    <dbReference type="NCBI Taxonomy" id="400682"/>
    <lineage>
        <taxon>Eukaryota</taxon>
        <taxon>Metazoa</taxon>
        <taxon>Porifera</taxon>
        <taxon>Demospongiae</taxon>
        <taxon>Heteroscleromorpha</taxon>
        <taxon>Haplosclerida</taxon>
        <taxon>Niphatidae</taxon>
        <taxon>Amphimedon</taxon>
    </lineage>
</organism>
<dbReference type="AlphaFoldDB" id="A0A1X7TBJ6"/>